<dbReference type="EC" id="2.3.2.27" evidence="4"/>
<protein>
    <recommendedName>
        <fullName evidence="4">RING-type E3 ubiquitin transferase</fullName>
        <ecNumber evidence="4">2.3.2.27</ecNumber>
    </recommendedName>
</protein>
<reference evidence="15" key="2">
    <citation type="submission" date="2023-06" db="EMBL/GenBank/DDBJ databases">
        <authorList>
            <person name="Swenson N.G."/>
            <person name="Wegrzyn J.L."/>
            <person name="Mcevoy S.L."/>
        </authorList>
    </citation>
    <scope>NUCLEOTIDE SEQUENCE</scope>
    <source>
        <strain evidence="15">NS2018</strain>
        <tissue evidence="15">Leaf</tissue>
    </source>
</reference>
<proteinExistence type="inferred from homology"/>
<dbReference type="SUPFAM" id="SSF57850">
    <property type="entry name" value="RING/U-box"/>
    <property type="match status" value="1"/>
</dbReference>
<comment type="caution">
    <text evidence="15">The sequence shown here is derived from an EMBL/GenBank/DDBJ whole genome shotgun (WGS) entry which is preliminary data.</text>
</comment>
<feature type="region of interest" description="Disordered" evidence="12">
    <location>
        <begin position="1"/>
        <end position="60"/>
    </location>
</feature>
<evidence type="ECO:0000256" key="6">
    <source>
        <dbReference type="ARBA" id="ARBA00022723"/>
    </source>
</evidence>
<evidence type="ECO:0000259" key="13">
    <source>
        <dbReference type="PROSITE" id="PS50089"/>
    </source>
</evidence>
<feature type="compositionally biased region" description="Basic and acidic residues" evidence="12">
    <location>
        <begin position="1"/>
        <end position="13"/>
    </location>
</feature>
<keyword evidence="5" id="KW-0808">Transferase</keyword>
<evidence type="ECO:0000256" key="8">
    <source>
        <dbReference type="ARBA" id="ARBA00022786"/>
    </source>
</evidence>
<evidence type="ECO:0000313" key="16">
    <source>
        <dbReference type="Proteomes" id="UP001168877"/>
    </source>
</evidence>
<keyword evidence="6" id="KW-0479">Metal-binding</keyword>
<feature type="compositionally biased region" description="Acidic residues" evidence="12">
    <location>
        <begin position="14"/>
        <end position="57"/>
    </location>
</feature>
<dbReference type="Gene3D" id="3.30.40.10">
    <property type="entry name" value="Zinc/RING finger domain, C3HC4 (zinc finger)"/>
    <property type="match status" value="2"/>
</dbReference>
<keyword evidence="9" id="KW-0862">Zinc</keyword>
<comment type="similarity">
    <text evidence="3">Belongs to the SINA (Seven in absentia) family.</text>
</comment>
<evidence type="ECO:0000313" key="15">
    <source>
        <dbReference type="EMBL" id="KAK0596422.1"/>
    </source>
</evidence>
<evidence type="ECO:0000256" key="2">
    <source>
        <dbReference type="ARBA" id="ARBA00004906"/>
    </source>
</evidence>
<dbReference type="InterPro" id="IPR001841">
    <property type="entry name" value="Znf_RING"/>
</dbReference>
<evidence type="ECO:0000256" key="10">
    <source>
        <dbReference type="ARBA" id="ARBA00024004"/>
    </source>
</evidence>
<dbReference type="PROSITE" id="PS50089">
    <property type="entry name" value="ZF_RING_2"/>
    <property type="match status" value="1"/>
</dbReference>
<dbReference type="AlphaFoldDB" id="A0AA39SLL5"/>
<evidence type="ECO:0000256" key="5">
    <source>
        <dbReference type="ARBA" id="ARBA00022679"/>
    </source>
</evidence>
<dbReference type="InterPro" id="IPR049548">
    <property type="entry name" value="Sina-like_RING"/>
</dbReference>
<evidence type="ECO:0000259" key="14">
    <source>
        <dbReference type="PROSITE" id="PS51081"/>
    </source>
</evidence>
<organism evidence="15 16">
    <name type="scientific">Acer saccharum</name>
    <name type="common">Sugar maple</name>
    <dbReference type="NCBI Taxonomy" id="4024"/>
    <lineage>
        <taxon>Eukaryota</taxon>
        <taxon>Viridiplantae</taxon>
        <taxon>Streptophyta</taxon>
        <taxon>Embryophyta</taxon>
        <taxon>Tracheophyta</taxon>
        <taxon>Spermatophyta</taxon>
        <taxon>Magnoliopsida</taxon>
        <taxon>eudicotyledons</taxon>
        <taxon>Gunneridae</taxon>
        <taxon>Pentapetalae</taxon>
        <taxon>rosids</taxon>
        <taxon>malvids</taxon>
        <taxon>Sapindales</taxon>
        <taxon>Sapindaceae</taxon>
        <taxon>Hippocastanoideae</taxon>
        <taxon>Acereae</taxon>
        <taxon>Acer</taxon>
    </lineage>
</organism>
<evidence type="ECO:0000256" key="11">
    <source>
        <dbReference type="PROSITE-ProRule" id="PRU00455"/>
    </source>
</evidence>
<reference evidence="15" key="1">
    <citation type="journal article" date="2022" name="Plant J.">
        <title>Strategies of tolerance reflected in two North American maple genomes.</title>
        <authorList>
            <person name="McEvoy S.L."/>
            <person name="Sezen U.U."/>
            <person name="Trouern-Trend A."/>
            <person name="McMahon S.M."/>
            <person name="Schaberg P.G."/>
            <person name="Yang J."/>
            <person name="Wegrzyn J.L."/>
            <person name="Swenson N.G."/>
        </authorList>
    </citation>
    <scope>NUCLEOTIDE SEQUENCE</scope>
    <source>
        <strain evidence="15">NS2018</strain>
    </source>
</reference>
<gene>
    <name evidence="15" type="ORF">LWI29_015531</name>
</gene>
<name>A0AA39SLL5_ACESA</name>
<dbReference type="Pfam" id="PF21361">
    <property type="entry name" value="Sina_ZnF"/>
    <property type="match status" value="1"/>
</dbReference>
<dbReference type="InterPro" id="IPR013083">
    <property type="entry name" value="Znf_RING/FYVE/PHD"/>
</dbReference>
<evidence type="ECO:0000256" key="1">
    <source>
        <dbReference type="ARBA" id="ARBA00000900"/>
    </source>
</evidence>
<evidence type="ECO:0000256" key="9">
    <source>
        <dbReference type="ARBA" id="ARBA00022833"/>
    </source>
</evidence>
<dbReference type="Pfam" id="PF21362">
    <property type="entry name" value="Sina_RING"/>
    <property type="match status" value="1"/>
</dbReference>
<evidence type="ECO:0000256" key="3">
    <source>
        <dbReference type="ARBA" id="ARBA00009119"/>
    </source>
</evidence>
<dbReference type="PANTHER" id="PTHR46632:SF16">
    <property type="entry name" value="E3 UBIQUITIN-PROTEIN LIGASE SINA-LIKE 10"/>
    <property type="match status" value="1"/>
</dbReference>
<dbReference type="CDD" id="cd16571">
    <property type="entry name" value="RING-HC_SIAHs"/>
    <property type="match status" value="1"/>
</dbReference>
<dbReference type="Proteomes" id="UP001168877">
    <property type="component" value="Unassembled WGS sequence"/>
</dbReference>
<evidence type="ECO:0000256" key="12">
    <source>
        <dbReference type="SAM" id="MobiDB-lite"/>
    </source>
</evidence>
<comment type="pathway">
    <text evidence="2">Protein modification; protein ubiquitination.</text>
</comment>
<dbReference type="PROSITE" id="PS51081">
    <property type="entry name" value="ZF_SIAH"/>
    <property type="match status" value="1"/>
</dbReference>
<dbReference type="InterPro" id="IPR013010">
    <property type="entry name" value="Znf_SIAH"/>
</dbReference>
<dbReference type="PANTHER" id="PTHR46632">
    <property type="entry name" value="E3 UBIQUITIN-PROTEIN LIGASE SINA-LIKE 4"/>
    <property type="match status" value="1"/>
</dbReference>
<sequence>MNNGVERIHGSVEDHEDEEDSEEGDEDDDDDDEDSDSDSDDCDKEDDEGEYEEEENESMTMTLTDPQALNCLICYNPLTAPIFQCGNGHIACPSCIPKLKNKCPFCRSPIGSSRCWAIERVLESIKLTCRNTKYGCKATMSYSNKCVHEKTCIYTPCSCPISACQFVDSHDQLNKHFSESHKISPIKFQFNKYTNITLGINDKFLILQEEMCGVLLILNNSTETSLGNIISVSCIGPTWRGGYIYDIQVKPKGRSLSLRFHGYTKCIKKQAEKASSTGFCLVLSDSLRHSHSSGQLKLDLRISRCSKSHELNQLTIEQCIV</sequence>
<keyword evidence="7 11" id="KW-0863">Zinc-finger</keyword>
<dbReference type="InterPro" id="IPR044286">
    <property type="entry name" value="SINL_plant"/>
</dbReference>
<comment type="catalytic activity">
    <reaction evidence="1">
        <text>S-ubiquitinyl-[E2 ubiquitin-conjugating enzyme]-L-cysteine + [acceptor protein]-L-lysine = [E2 ubiquitin-conjugating enzyme]-L-cysteine + N(6)-ubiquitinyl-[acceptor protein]-L-lysine.</text>
        <dbReference type="EC" id="2.3.2.27"/>
    </reaction>
</comment>
<keyword evidence="16" id="KW-1185">Reference proteome</keyword>
<evidence type="ECO:0000256" key="7">
    <source>
        <dbReference type="ARBA" id="ARBA00022771"/>
    </source>
</evidence>
<feature type="domain" description="SIAH-type" evidence="14">
    <location>
        <begin position="124"/>
        <end position="182"/>
    </location>
</feature>
<comment type="function">
    <text evidence="10">E3 ubiquitin-protein ligase that mediates ubiquitination and subsequent proteasomal degradation of target proteins. E3 ubiquitin ligases accept ubiquitin from an E2 ubiquitin-conjugating enzyme in the form of a thioester and then directly transfers the ubiquitin to targeted substrates. It probably triggers the ubiquitin-mediated degradation of different substrates.</text>
</comment>
<feature type="domain" description="RING-type" evidence="13">
    <location>
        <begin position="71"/>
        <end position="107"/>
    </location>
</feature>
<dbReference type="GO" id="GO:0061630">
    <property type="term" value="F:ubiquitin protein ligase activity"/>
    <property type="evidence" value="ECO:0007669"/>
    <property type="project" value="UniProtKB-EC"/>
</dbReference>
<keyword evidence="8" id="KW-0833">Ubl conjugation pathway</keyword>
<evidence type="ECO:0000256" key="4">
    <source>
        <dbReference type="ARBA" id="ARBA00012483"/>
    </source>
</evidence>
<accession>A0AA39SLL5</accession>
<dbReference type="SUPFAM" id="SSF49599">
    <property type="entry name" value="TRAF domain-like"/>
    <property type="match status" value="1"/>
</dbReference>
<dbReference type="EMBL" id="JAUESC010000004">
    <property type="protein sequence ID" value="KAK0596422.1"/>
    <property type="molecule type" value="Genomic_DNA"/>
</dbReference>
<dbReference type="GO" id="GO:0008270">
    <property type="term" value="F:zinc ion binding"/>
    <property type="evidence" value="ECO:0007669"/>
    <property type="project" value="UniProtKB-KW"/>
</dbReference>